<organism evidence="1 2">
    <name type="scientific">Pelobates cultripes</name>
    <name type="common">Western spadefoot toad</name>
    <dbReference type="NCBI Taxonomy" id="61616"/>
    <lineage>
        <taxon>Eukaryota</taxon>
        <taxon>Metazoa</taxon>
        <taxon>Chordata</taxon>
        <taxon>Craniata</taxon>
        <taxon>Vertebrata</taxon>
        <taxon>Euteleostomi</taxon>
        <taxon>Amphibia</taxon>
        <taxon>Batrachia</taxon>
        <taxon>Anura</taxon>
        <taxon>Pelobatoidea</taxon>
        <taxon>Pelobatidae</taxon>
        <taxon>Pelobates</taxon>
    </lineage>
</organism>
<name>A0AAD1TL73_PELCU</name>
<dbReference type="EMBL" id="OW240923">
    <property type="protein sequence ID" value="CAH2326077.1"/>
    <property type="molecule type" value="Genomic_DNA"/>
</dbReference>
<dbReference type="AlphaFoldDB" id="A0AAD1TL73"/>
<feature type="non-terminal residue" evidence="1">
    <location>
        <position position="168"/>
    </location>
</feature>
<gene>
    <name evidence="1" type="ORF">PECUL_23A043552</name>
</gene>
<protein>
    <submittedName>
        <fullName evidence="1">Poly [ADP-ribose] polymerase 4-like</fullName>
    </submittedName>
</protein>
<evidence type="ECO:0000313" key="1">
    <source>
        <dbReference type="EMBL" id="CAH2326077.1"/>
    </source>
</evidence>
<evidence type="ECO:0000313" key="2">
    <source>
        <dbReference type="Proteomes" id="UP001295444"/>
    </source>
</evidence>
<dbReference type="Proteomes" id="UP001295444">
    <property type="component" value="Chromosome 12"/>
</dbReference>
<sequence>ARRALRDLILKKHLRSLRHSKGFFYAHANKGGKYLARLLKGTAPCTQIRKLCLASGTISPFPQEIAEEFKNYYQALYNLPAPGGNDRSLNRTTAMTNYLHNNVTEMVNPDSASALDAPISTEELAAALKNTKTWKSTGTRLLFHRILYEICRKAPAMAHKSSKCCGRR</sequence>
<accession>A0AAD1TL73</accession>
<proteinExistence type="predicted"/>
<keyword evidence="2" id="KW-1185">Reference proteome</keyword>
<feature type="non-terminal residue" evidence="1">
    <location>
        <position position="1"/>
    </location>
</feature>
<reference evidence="1" key="1">
    <citation type="submission" date="2022-03" db="EMBL/GenBank/DDBJ databases">
        <authorList>
            <person name="Alioto T."/>
            <person name="Alioto T."/>
            <person name="Gomez Garrido J."/>
        </authorList>
    </citation>
    <scope>NUCLEOTIDE SEQUENCE</scope>
</reference>